<proteinExistence type="predicted"/>
<reference evidence="1 2" key="1">
    <citation type="submission" date="2009-02" db="EMBL/GenBank/DDBJ databases">
        <authorList>
            <person name="Fulton L."/>
            <person name="Clifton S."/>
            <person name="Fulton B."/>
            <person name="Xu J."/>
            <person name="Minx P."/>
            <person name="Pepin K.H."/>
            <person name="Johnson M."/>
            <person name="Bhonagiri V."/>
            <person name="Nash W.E."/>
            <person name="Mardis E.R."/>
            <person name="Wilson R.K."/>
        </authorList>
    </citation>
    <scope>NUCLEOTIDE SEQUENCE [LARGE SCALE GENOMIC DNA]</scope>
    <source>
        <strain evidence="1 2">ATCC 27758</strain>
    </source>
</reference>
<dbReference type="AlphaFoldDB" id="C0BA92"/>
<evidence type="ECO:0000313" key="1">
    <source>
        <dbReference type="EMBL" id="EEG89734.1"/>
    </source>
</evidence>
<accession>C0BA92</accession>
<dbReference type="EMBL" id="ABVR01000041">
    <property type="protein sequence ID" value="EEG89734.1"/>
    <property type="molecule type" value="Genomic_DNA"/>
</dbReference>
<sequence length="171" mass="20538">MLQSIWMQCILCVGIRKTARNIQRRSFEILYQSVSLKAVRNRAWRKNCSAQEAFRHCLKRKKNLEMDVFYYKGDRYKDLKECCKQYGINVQSVHSYRFRNKDSDYDEAIDYIRKITKQRQFIWEDGSVYESINSLCRMKSISVSSVRDKARKKGMSLQEAAKYYIERNSYD</sequence>
<comment type="caution">
    <text evidence="1">The sequence shown here is derived from an EMBL/GenBank/DDBJ whole genome shotgun (WGS) entry which is preliminary data.</text>
</comment>
<reference evidence="1 2" key="2">
    <citation type="submission" date="2009-03" db="EMBL/GenBank/DDBJ databases">
        <title>Draft genome sequence of Coprococcus comes (ATCC 27758).</title>
        <authorList>
            <person name="Sudarsanam P."/>
            <person name="Ley R."/>
            <person name="Guruge J."/>
            <person name="Turnbaugh P.J."/>
            <person name="Mahowald M."/>
            <person name="Liep D."/>
            <person name="Gordon J."/>
        </authorList>
    </citation>
    <scope>NUCLEOTIDE SEQUENCE [LARGE SCALE GENOMIC DNA]</scope>
    <source>
        <strain evidence="1 2">ATCC 27758</strain>
    </source>
</reference>
<dbReference type="HOGENOM" id="CLU_1560342_0_0_9"/>
<dbReference type="Proteomes" id="UP000003793">
    <property type="component" value="Unassembled WGS sequence"/>
</dbReference>
<evidence type="ECO:0000313" key="2">
    <source>
        <dbReference type="Proteomes" id="UP000003793"/>
    </source>
</evidence>
<gene>
    <name evidence="1" type="ORF">COPCOM_02724</name>
</gene>
<organism evidence="1 2">
    <name type="scientific">Coprococcus comes ATCC 27758</name>
    <dbReference type="NCBI Taxonomy" id="470146"/>
    <lineage>
        <taxon>Bacteria</taxon>
        <taxon>Bacillati</taxon>
        <taxon>Bacillota</taxon>
        <taxon>Clostridia</taxon>
        <taxon>Lachnospirales</taxon>
        <taxon>Lachnospiraceae</taxon>
        <taxon>Coprococcus</taxon>
    </lineage>
</organism>
<name>C0BA92_9FIRM</name>
<protein>
    <submittedName>
        <fullName evidence="1">Uncharacterized protein</fullName>
    </submittedName>
</protein>